<dbReference type="Proteomes" id="UP001304895">
    <property type="component" value="Unassembled WGS sequence"/>
</dbReference>
<feature type="compositionally biased region" description="Low complexity" evidence="10">
    <location>
        <begin position="816"/>
        <end position="825"/>
    </location>
</feature>
<dbReference type="GO" id="GO:0006260">
    <property type="term" value="P:DNA replication"/>
    <property type="evidence" value="ECO:0007669"/>
    <property type="project" value="InterPro"/>
</dbReference>
<feature type="compositionally biased region" description="Basic residues" evidence="10">
    <location>
        <begin position="394"/>
        <end position="407"/>
    </location>
</feature>
<dbReference type="CDD" id="cd22999">
    <property type="entry name" value="SAP_SLX4"/>
    <property type="match status" value="1"/>
</dbReference>
<feature type="compositionally biased region" description="Pro residues" evidence="10">
    <location>
        <begin position="618"/>
        <end position="627"/>
    </location>
</feature>
<proteinExistence type="inferred from homology"/>
<keyword evidence="6 9" id="KW-0234">DNA repair</keyword>
<dbReference type="EMBL" id="MU853405">
    <property type="protein sequence ID" value="KAK4135902.1"/>
    <property type="molecule type" value="Genomic_DNA"/>
</dbReference>
<feature type="compositionally biased region" description="Low complexity" evidence="10">
    <location>
        <begin position="748"/>
        <end position="759"/>
    </location>
</feature>
<evidence type="ECO:0000256" key="1">
    <source>
        <dbReference type="ARBA" id="ARBA00004123"/>
    </source>
</evidence>
<comment type="PTM">
    <text evidence="9">Phosphorylated in response to DNA damage.</text>
</comment>
<comment type="caution">
    <text evidence="11">The sequence shown here is derived from an EMBL/GenBank/DDBJ whole genome shotgun (WGS) entry which is preliminary data.</text>
</comment>
<dbReference type="InterPro" id="IPR027784">
    <property type="entry name" value="Slx4_ascomycetes"/>
</dbReference>
<feature type="compositionally biased region" description="Polar residues" evidence="10">
    <location>
        <begin position="375"/>
        <end position="388"/>
    </location>
</feature>
<feature type="region of interest" description="Disordered" evidence="10">
    <location>
        <begin position="240"/>
        <end position="268"/>
    </location>
</feature>
<dbReference type="SMART" id="SM00384">
    <property type="entry name" value="AT_hook"/>
    <property type="match status" value="2"/>
</dbReference>
<evidence type="ECO:0000256" key="2">
    <source>
        <dbReference type="ARBA" id="ARBA00006661"/>
    </source>
</evidence>
<feature type="region of interest" description="Disordered" evidence="10">
    <location>
        <begin position="546"/>
        <end position="628"/>
    </location>
</feature>
<evidence type="ECO:0000256" key="7">
    <source>
        <dbReference type="ARBA" id="ARBA00023242"/>
    </source>
</evidence>
<dbReference type="HAMAP" id="MF_03110">
    <property type="entry name" value="Endonuc_su_Slx4"/>
    <property type="match status" value="1"/>
</dbReference>
<feature type="region of interest" description="Disordered" evidence="10">
    <location>
        <begin position="675"/>
        <end position="833"/>
    </location>
</feature>
<feature type="compositionally biased region" description="Polar residues" evidence="10">
    <location>
        <begin position="676"/>
        <end position="689"/>
    </location>
</feature>
<comment type="function">
    <text evidence="9">Regulatory subunit of the SLX1-SLX4 structure-specific endonuclease that resolves DNA secondary structures generated during DNA repair and recombination. Has endonuclease activity towards branched DNA substrates, introducing single-strand cuts in duplex DNA close to junctions with ss-DNA.</text>
</comment>
<evidence type="ECO:0000313" key="12">
    <source>
        <dbReference type="Proteomes" id="UP001304895"/>
    </source>
</evidence>
<evidence type="ECO:0000256" key="6">
    <source>
        <dbReference type="ARBA" id="ARBA00023204"/>
    </source>
</evidence>
<gene>
    <name evidence="9" type="primary">SLX4</name>
    <name evidence="11" type="ORF">BT67DRAFT_440777</name>
</gene>
<feature type="region of interest" description="Disordered" evidence="10">
    <location>
        <begin position="317"/>
        <end position="336"/>
    </location>
</feature>
<dbReference type="GO" id="GO:0006281">
    <property type="term" value="P:DNA repair"/>
    <property type="evidence" value="ECO:0007669"/>
    <property type="project" value="UniProtKB-UniRule"/>
</dbReference>
<dbReference type="AlphaFoldDB" id="A0AAN6UMQ6"/>
<keyword evidence="7 9" id="KW-0539">Nucleus</keyword>
<keyword evidence="4 9" id="KW-0227">DNA damage</keyword>
<dbReference type="InterPro" id="IPR017956">
    <property type="entry name" value="AT_hook_DNA-bd_motif"/>
</dbReference>
<dbReference type="GO" id="GO:0003677">
    <property type="term" value="F:DNA binding"/>
    <property type="evidence" value="ECO:0007669"/>
    <property type="project" value="InterPro"/>
</dbReference>
<protein>
    <recommendedName>
        <fullName evidence="8 9">Structure-specific endonuclease subunit SLX4</fullName>
    </recommendedName>
</protein>
<evidence type="ECO:0000256" key="8">
    <source>
        <dbReference type="ARBA" id="ARBA00029496"/>
    </source>
</evidence>
<keyword evidence="3 9" id="KW-0597">Phosphoprotein</keyword>
<accession>A0AAN6UMQ6</accession>
<evidence type="ECO:0000256" key="10">
    <source>
        <dbReference type="SAM" id="MobiDB-lite"/>
    </source>
</evidence>
<dbReference type="GO" id="GO:0006310">
    <property type="term" value="P:DNA recombination"/>
    <property type="evidence" value="ECO:0007669"/>
    <property type="project" value="UniProtKB-UniRule"/>
</dbReference>
<comment type="subcellular location">
    <subcellularLocation>
        <location evidence="1 9">Nucleus</location>
    </subcellularLocation>
</comment>
<dbReference type="GO" id="GO:0017108">
    <property type="term" value="F:5'-flap endonuclease activity"/>
    <property type="evidence" value="ECO:0007669"/>
    <property type="project" value="InterPro"/>
</dbReference>
<sequence length="945" mass="101454">MAAVASSAGMAHNDSLIIISSSPEFPSICDLLPKGPTRSAQRSGTCSNAALISEIAPKAVTPAASVWKSSHRVDKARNGGLRTLSPIAAEPVEPPVIPTVDLLHEFPTESGSRGLRAENEKPRPKPTRTRKTAQATSRNATDDPAMDALPVDVPLPRKPGRKARSGKDGAVTQTTLPKGKVTKPASKEATVKKKAELVSKHFTIRDSTPGPASNPISARIEDAPMGLEPAMVRRLDWTPPRETAPAHQNVASSTAQEHPPSAAAEAAQGRGTVFGDLHNAYGRREYISLHTSNASISANPDILGKRKLVEMIATARANEQTPEVSPMKPKAPKKKPRTITELATAAYRQPNETDLPTVTEGPKQDSLRGYLETADGQTTAGAKNSRTRATAPKRLTKPKPPKKKKEVARKPILLSPTSAMREVAKQDFVFGTASQLATEDDPVLLRALHEAMQISNQADSDPFASPTPLNSDLAIRKRPGAGLWAAGARYVDGDLLDMAALDLTNSSPLLQDYVLPSNGRSREAAAVHRSPSQRVCIDIQSDDTFDLTELPPMADPKSPSPPARPHLGQGLPQFDDSDPFGDSDDWLPISTMAPGFEPPPSNQEQHQLLQSQASSPFQAPPNAPPRPSFELYTDARLVKEVTSYGFKAVKKRTAMIALLDQCWMGQNKIALGAKTTHASMSTATKQATSPARPRGRPRKNSTTSASDATEVPRAGKRGAGKSVPAAETGTEAPQAVKRLRGRPRKDAIAPPKKAPTAKMPAPPNRALSPAKTKAPASPKRGQSPPKSAALLPATPKRRKAAAKPVVEIADSDSDDPFTSSPVSSPDRQDMFSSPEQMDLSVTEDHETSLIASPTNQQMALFGYITQAVIGAPPSKDPLDPSWHEKMLMYDPIILEDLAAWLNSGQLDRAGYDKEVSPGDVKKWCESKSVCCLWRVNLNGKERKRF</sequence>
<reference evidence="11" key="2">
    <citation type="submission" date="2023-05" db="EMBL/GenBank/DDBJ databases">
        <authorList>
            <consortium name="Lawrence Berkeley National Laboratory"/>
            <person name="Steindorff A."/>
            <person name="Hensen N."/>
            <person name="Bonometti L."/>
            <person name="Westerberg I."/>
            <person name="Brannstrom I.O."/>
            <person name="Guillou S."/>
            <person name="Cros-Aarteil S."/>
            <person name="Calhoun S."/>
            <person name="Haridas S."/>
            <person name="Kuo A."/>
            <person name="Mondo S."/>
            <person name="Pangilinan J."/>
            <person name="Riley R."/>
            <person name="Labutti K."/>
            <person name="Andreopoulos B."/>
            <person name="Lipzen A."/>
            <person name="Chen C."/>
            <person name="Yanf M."/>
            <person name="Daum C."/>
            <person name="Ng V."/>
            <person name="Clum A."/>
            <person name="Ohm R."/>
            <person name="Martin F."/>
            <person name="Silar P."/>
            <person name="Natvig D."/>
            <person name="Lalanne C."/>
            <person name="Gautier V."/>
            <person name="Ament-Velasquez S.L."/>
            <person name="Kruys A."/>
            <person name="Hutchinson M.I."/>
            <person name="Powell A.J."/>
            <person name="Barry K."/>
            <person name="Miller A.N."/>
            <person name="Grigoriev I.V."/>
            <person name="Debuchy R."/>
            <person name="Gladieux P."/>
            <person name="Thoren M.H."/>
            <person name="Johannesson H."/>
        </authorList>
    </citation>
    <scope>NUCLEOTIDE SEQUENCE</scope>
    <source>
        <strain evidence="11">CBS 123565</strain>
    </source>
</reference>
<evidence type="ECO:0000256" key="9">
    <source>
        <dbReference type="HAMAP-Rule" id="MF_03110"/>
    </source>
</evidence>
<name>A0AAN6UMQ6_9PEZI</name>
<evidence type="ECO:0000256" key="3">
    <source>
        <dbReference type="ARBA" id="ARBA00022553"/>
    </source>
</evidence>
<dbReference type="Pfam" id="PF09494">
    <property type="entry name" value="Slx4"/>
    <property type="match status" value="1"/>
</dbReference>
<evidence type="ECO:0000256" key="4">
    <source>
        <dbReference type="ARBA" id="ARBA00022763"/>
    </source>
</evidence>
<comment type="similarity">
    <text evidence="2 9">Belongs to the SLX4 family.</text>
</comment>
<keyword evidence="5 9" id="KW-0233">DNA recombination</keyword>
<keyword evidence="12" id="KW-1185">Reference proteome</keyword>
<feature type="region of interest" description="Disordered" evidence="10">
    <location>
        <begin position="107"/>
        <end position="174"/>
    </location>
</feature>
<feature type="region of interest" description="Disordered" evidence="10">
    <location>
        <begin position="373"/>
        <end position="407"/>
    </location>
</feature>
<feature type="compositionally biased region" description="Acidic residues" evidence="10">
    <location>
        <begin position="575"/>
        <end position="585"/>
    </location>
</feature>
<comment type="subunit">
    <text evidence="9">Forms a heterodimer with SLX1.</text>
</comment>
<dbReference type="GO" id="GO:0033557">
    <property type="term" value="C:Slx1-Slx4 complex"/>
    <property type="evidence" value="ECO:0007669"/>
    <property type="project" value="UniProtKB-UniRule"/>
</dbReference>
<dbReference type="InterPro" id="IPR018574">
    <property type="entry name" value="Structure-sp_endonuc_su_Slx4"/>
</dbReference>
<evidence type="ECO:0000313" key="11">
    <source>
        <dbReference type="EMBL" id="KAK4135902.1"/>
    </source>
</evidence>
<organism evidence="11 12">
    <name type="scientific">Trichocladium antarcticum</name>
    <dbReference type="NCBI Taxonomy" id="1450529"/>
    <lineage>
        <taxon>Eukaryota</taxon>
        <taxon>Fungi</taxon>
        <taxon>Dikarya</taxon>
        <taxon>Ascomycota</taxon>
        <taxon>Pezizomycotina</taxon>
        <taxon>Sordariomycetes</taxon>
        <taxon>Sordariomycetidae</taxon>
        <taxon>Sordariales</taxon>
        <taxon>Chaetomiaceae</taxon>
        <taxon>Trichocladium</taxon>
    </lineage>
</organism>
<evidence type="ECO:0000256" key="5">
    <source>
        <dbReference type="ARBA" id="ARBA00023172"/>
    </source>
</evidence>
<reference evidence="11" key="1">
    <citation type="journal article" date="2023" name="Mol. Phylogenet. Evol.">
        <title>Genome-scale phylogeny and comparative genomics of the fungal order Sordariales.</title>
        <authorList>
            <person name="Hensen N."/>
            <person name="Bonometti L."/>
            <person name="Westerberg I."/>
            <person name="Brannstrom I.O."/>
            <person name="Guillou S."/>
            <person name="Cros-Aarteil S."/>
            <person name="Calhoun S."/>
            <person name="Haridas S."/>
            <person name="Kuo A."/>
            <person name="Mondo S."/>
            <person name="Pangilinan J."/>
            <person name="Riley R."/>
            <person name="LaButti K."/>
            <person name="Andreopoulos B."/>
            <person name="Lipzen A."/>
            <person name="Chen C."/>
            <person name="Yan M."/>
            <person name="Daum C."/>
            <person name="Ng V."/>
            <person name="Clum A."/>
            <person name="Steindorff A."/>
            <person name="Ohm R.A."/>
            <person name="Martin F."/>
            <person name="Silar P."/>
            <person name="Natvig D.O."/>
            <person name="Lalanne C."/>
            <person name="Gautier V."/>
            <person name="Ament-Velasquez S.L."/>
            <person name="Kruys A."/>
            <person name="Hutchinson M.I."/>
            <person name="Powell A.J."/>
            <person name="Barry K."/>
            <person name="Miller A.N."/>
            <person name="Grigoriev I.V."/>
            <person name="Debuchy R."/>
            <person name="Gladieux P."/>
            <person name="Hiltunen Thoren M."/>
            <person name="Johannesson H."/>
        </authorList>
    </citation>
    <scope>NUCLEOTIDE SEQUENCE</scope>
    <source>
        <strain evidence="11">CBS 123565</strain>
    </source>
</reference>